<name>A0A221P5P3_9ACTN</name>
<dbReference type="Gene3D" id="3.60.20.10">
    <property type="entry name" value="Glutamine Phosphoribosylpyrophosphate, subunit 1, domain 1"/>
    <property type="match status" value="1"/>
</dbReference>
<comment type="catalytic activity">
    <reaction evidence="8">
        <text>L-aspartate + L-glutamine + ATP + H2O = L-asparagine + L-glutamate + AMP + diphosphate + H(+)</text>
        <dbReference type="Rhea" id="RHEA:12228"/>
        <dbReference type="ChEBI" id="CHEBI:15377"/>
        <dbReference type="ChEBI" id="CHEBI:15378"/>
        <dbReference type="ChEBI" id="CHEBI:29985"/>
        <dbReference type="ChEBI" id="CHEBI:29991"/>
        <dbReference type="ChEBI" id="CHEBI:30616"/>
        <dbReference type="ChEBI" id="CHEBI:33019"/>
        <dbReference type="ChEBI" id="CHEBI:58048"/>
        <dbReference type="ChEBI" id="CHEBI:58359"/>
        <dbReference type="ChEBI" id="CHEBI:456215"/>
        <dbReference type="EC" id="6.3.5.4"/>
    </reaction>
</comment>
<dbReference type="InterPro" id="IPR001962">
    <property type="entry name" value="Asn_synthase"/>
</dbReference>
<keyword evidence="6 9" id="KW-0061">Asparagine biosynthesis</keyword>
<keyword evidence="9" id="KW-0028">Amino-acid biosynthesis</keyword>
<dbReference type="SUPFAM" id="SSF56235">
    <property type="entry name" value="N-terminal nucleophile aminohydrolases (Ntn hydrolases)"/>
    <property type="match status" value="1"/>
</dbReference>
<evidence type="ECO:0000256" key="12">
    <source>
        <dbReference type="SAM" id="MobiDB-lite"/>
    </source>
</evidence>
<dbReference type="InterPro" id="IPR017932">
    <property type="entry name" value="GATase_2_dom"/>
</dbReference>
<dbReference type="EC" id="6.3.5.4" evidence="3"/>
<organism evidence="14 15">
    <name type="scientific">Streptomyces pluripotens</name>
    <dbReference type="NCBI Taxonomy" id="1355015"/>
    <lineage>
        <taxon>Bacteria</taxon>
        <taxon>Bacillati</taxon>
        <taxon>Actinomycetota</taxon>
        <taxon>Actinomycetes</taxon>
        <taxon>Kitasatosporales</taxon>
        <taxon>Streptomycetaceae</taxon>
        <taxon>Streptomyces</taxon>
    </lineage>
</organism>
<evidence type="ECO:0000256" key="8">
    <source>
        <dbReference type="ARBA" id="ARBA00048741"/>
    </source>
</evidence>
<evidence type="ECO:0000256" key="7">
    <source>
        <dbReference type="ARBA" id="ARBA00022962"/>
    </source>
</evidence>
<dbReference type="Gene3D" id="3.40.50.620">
    <property type="entry name" value="HUPs"/>
    <property type="match status" value="1"/>
</dbReference>
<feature type="active site" description="For GATase activity" evidence="9">
    <location>
        <position position="2"/>
    </location>
</feature>
<comment type="pathway">
    <text evidence="1">Amino-acid biosynthesis; L-asparagine biosynthesis; L-asparagine from L-aspartate (L-Gln route): step 1/1.</text>
</comment>
<dbReference type="RefSeq" id="WP_039656688.1">
    <property type="nucleotide sequence ID" value="NZ_CP021080.1"/>
</dbReference>
<dbReference type="InterPro" id="IPR029055">
    <property type="entry name" value="Ntn_hydrolases_N"/>
</dbReference>
<accession>A0A221P5P3</accession>
<evidence type="ECO:0000256" key="1">
    <source>
        <dbReference type="ARBA" id="ARBA00005187"/>
    </source>
</evidence>
<evidence type="ECO:0000256" key="5">
    <source>
        <dbReference type="ARBA" id="ARBA00022840"/>
    </source>
</evidence>
<keyword evidence="4 10" id="KW-0547">Nucleotide-binding</keyword>
<evidence type="ECO:0000256" key="2">
    <source>
        <dbReference type="ARBA" id="ARBA00005752"/>
    </source>
</evidence>
<dbReference type="Pfam" id="PF00733">
    <property type="entry name" value="Asn_synthase"/>
    <property type="match status" value="1"/>
</dbReference>
<feature type="site" description="Important for beta-aspartyl-AMP intermediate formation" evidence="11">
    <location>
        <position position="358"/>
    </location>
</feature>
<keyword evidence="15" id="KW-1185">Reference proteome</keyword>
<evidence type="ECO:0000259" key="13">
    <source>
        <dbReference type="PROSITE" id="PS51278"/>
    </source>
</evidence>
<dbReference type="KEGG" id="splu:LK06_026160"/>
<evidence type="ECO:0000313" key="15">
    <source>
        <dbReference type="Proteomes" id="UP000031501"/>
    </source>
</evidence>
<evidence type="ECO:0000256" key="9">
    <source>
        <dbReference type="PIRSR" id="PIRSR001589-1"/>
    </source>
</evidence>
<dbReference type="InterPro" id="IPR051786">
    <property type="entry name" value="ASN_synthetase/amidase"/>
</dbReference>
<dbReference type="GO" id="GO:0004066">
    <property type="term" value="F:asparagine synthase (glutamine-hydrolyzing) activity"/>
    <property type="evidence" value="ECO:0007669"/>
    <property type="project" value="UniProtKB-EC"/>
</dbReference>
<evidence type="ECO:0000313" key="14">
    <source>
        <dbReference type="EMBL" id="ASN27115.1"/>
    </source>
</evidence>
<dbReference type="CDD" id="cd01991">
    <property type="entry name" value="Asn_synthase_B_C"/>
    <property type="match status" value="1"/>
</dbReference>
<feature type="domain" description="Glutamine amidotransferase type-2" evidence="13">
    <location>
        <begin position="2"/>
        <end position="212"/>
    </location>
</feature>
<evidence type="ECO:0000256" key="4">
    <source>
        <dbReference type="ARBA" id="ARBA00022741"/>
    </source>
</evidence>
<keyword evidence="5 10" id="KW-0067">ATP-binding</keyword>
<dbReference type="Proteomes" id="UP000031501">
    <property type="component" value="Chromosome"/>
</dbReference>
<dbReference type="GO" id="GO:0005829">
    <property type="term" value="C:cytosol"/>
    <property type="evidence" value="ECO:0007669"/>
    <property type="project" value="TreeGrafter"/>
</dbReference>
<dbReference type="NCBIfam" id="TIGR01536">
    <property type="entry name" value="asn_synth_AEB"/>
    <property type="match status" value="1"/>
</dbReference>
<dbReference type="CDD" id="cd00712">
    <property type="entry name" value="AsnB"/>
    <property type="match status" value="1"/>
</dbReference>
<feature type="binding site" evidence="10">
    <location>
        <position position="281"/>
    </location>
    <ligand>
        <name>ATP</name>
        <dbReference type="ChEBI" id="CHEBI:30616"/>
    </ligand>
</feature>
<evidence type="ECO:0000256" key="11">
    <source>
        <dbReference type="PIRSR" id="PIRSR001589-3"/>
    </source>
</evidence>
<dbReference type="OrthoDB" id="9763290at2"/>
<evidence type="ECO:0000256" key="3">
    <source>
        <dbReference type="ARBA" id="ARBA00012737"/>
    </source>
</evidence>
<dbReference type="InterPro" id="IPR014729">
    <property type="entry name" value="Rossmann-like_a/b/a_fold"/>
</dbReference>
<dbReference type="GO" id="GO:0005524">
    <property type="term" value="F:ATP binding"/>
    <property type="evidence" value="ECO:0007669"/>
    <property type="project" value="UniProtKB-KW"/>
</dbReference>
<protein>
    <recommendedName>
        <fullName evidence="3">asparagine synthase (glutamine-hydrolyzing)</fullName>
        <ecNumber evidence="3">6.3.5.4</ecNumber>
    </recommendedName>
</protein>
<dbReference type="GO" id="GO:0006529">
    <property type="term" value="P:asparagine biosynthetic process"/>
    <property type="evidence" value="ECO:0007669"/>
    <property type="project" value="UniProtKB-KW"/>
</dbReference>
<proteinExistence type="inferred from homology"/>
<dbReference type="AlphaFoldDB" id="A0A221P5P3"/>
<feature type="region of interest" description="Disordered" evidence="12">
    <location>
        <begin position="216"/>
        <end position="235"/>
    </location>
</feature>
<keyword evidence="7 9" id="KW-0315">Glutamine amidotransferase</keyword>
<dbReference type="PROSITE" id="PS51278">
    <property type="entry name" value="GATASE_TYPE_2"/>
    <property type="match status" value="1"/>
</dbReference>
<sequence length="602" mass="65847">MCRIYGHFNAVVPSEDLSRVGELQRHGGPDQQHCSVGPTWSLGSNRLAVMDPAGGRQPYRSASGAVHVVLNGEIYNHVALRGRLSALGYRFTDHCDGSVLPALYERYGDAFVRYLDGMYAIAVLDLRAEPRLVLATDHLGMKPLFYHWDQRRGALYFSSEIPALLAFPDVSTSAWTPGLESYLAAKTPFGGQTMFRDIAALPPAVTAVCDRAGGLRVHRRSSPEPEPGQRSGSLRARLHREVDALLEADVPVASVTSGGLDSSLVTTLATGKAPQLHTFNIAYTGSWPDDERHFARQVSDHAGTRYHQVELDPVELPDLLPQVVWHLGQPNADPITVSSFALFAAVREAGFTVALTGDGADEVFGGYRRMRTAAEAAEVGEPWYEPYLDELAVLPATRRKQLYTADYAAAVGSEPALPEEATDALRSGPGTVLDRITAFEVGYRLPAYHLRRVDHLSMASAVEVRLPFCQQSVVRYAVQLPDRDRIHGGVVKRALYDAARGLLPGAVLAREKQPFTLPIAAMLTPGWPLWAYARDLLATDRLRRGGELDPGAVDRLFADQAARPDNATALALWALLVYEIWREQFSVAPPVVPPREPKVVAS</sequence>
<evidence type="ECO:0000256" key="6">
    <source>
        <dbReference type="ARBA" id="ARBA00022888"/>
    </source>
</evidence>
<dbReference type="EMBL" id="CP022433">
    <property type="protein sequence ID" value="ASN27115.1"/>
    <property type="molecule type" value="Genomic_DNA"/>
</dbReference>
<dbReference type="PANTHER" id="PTHR43284:SF1">
    <property type="entry name" value="ASPARAGINE SYNTHETASE"/>
    <property type="match status" value="1"/>
</dbReference>
<gene>
    <name evidence="14" type="primary">asnB</name>
    <name evidence="14" type="ORF">LK07_27315</name>
</gene>
<dbReference type="STRING" id="1355015.LK06_026160"/>
<feature type="binding site" evidence="10">
    <location>
        <position position="96"/>
    </location>
    <ligand>
        <name>L-glutamine</name>
        <dbReference type="ChEBI" id="CHEBI:58359"/>
    </ligand>
</feature>
<dbReference type="PIRSF" id="PIRSF001589">
    <property type="entry name" value="Asn_synthetase_glu-h"/>
    <property type="match status" value="1"/>
</dbReference>
<dbReference type="PANTHER" id="PTHR43284">
    <property type="entry name" value="ASPARAGINE SYNTHETASE (GLUTAMINE-HYDROLYZING)"/>
    <property type="match status" value="1"/>
</dbReference>
<dbReference type="InterPro" id="IPR006426">
    <property type="entry name" value="Asn_synth_AEB"/>
</dbReference>
<evidence type="ECO:0000256" key="10">
    <source>
        <dbReference type="PIRSR" id="PIRSR001589-2"/>
    </source>
</evidence>
<reference evidence="14 15" key="1">
    <citation type="submission" date="2017-07" db="EMBL/GenBank/DDBJ databases">
        <title>Genome sequence of Streptomyces pluripotens MUSC 137T.</title>
        <authorList>
            <person name="Ser H.-L."/>
            <person name="Lee L.-H."/>
        </authorList>
    </citation>
    <scope>NUCLEOTIDE SEQUENCE [LARGE SCALE GENOMIC DNA]</scope>
    <source>
        <strain evidence="14 15">MUSC 137</strain>
    </source>
</reference>
<dbReference type="SUPFAM" id="SSF52402">
    <property type="entry name" value="Adenine nucleotide alpha hydrolases-like"/>
    <property type="match status" value="1"/>
</dbReference>
<dbReference type="InterPro" id="IPR033738">
    <property type="entry name" value="AsnB_N"/>
</dbReference>
<comment type="similarity">
    <text evidence="2">Belongs to the asparagine synthetase family.</text>
</comment>
<dbReference type="Pfam" id="PF13537">
    <property type="entry name" value="GATase_7"/>
    <property type="match status" value="1"/>
</dbReference>